<gene>
    <name evidence="2" type="ORF">E2C01_022929</name>
</gene>
<sequence length="59" mass="6651">MLEWSHLPTVTPPSCLTWGRREPLSTTQHLHYSLRTSSALSTPSESPDSQIRPQEGYSL</sequence>
<feature type="region of interest" description="Disordered" evidence="1">
    <location>
        <begin position="35"/>
        <end position="59"/>
    </location>
</feature>
<keyword evidence="3" id="KW-1185">Reference proteome</keyword>
<evidence type="ECO:0000256" key="1">
    <source>
        <dbReference type="SAM" id="MobiDB-lite"/>
    </source>
</evidence>
<dbReference type="AlphaFoldDB" id="A0A5B7E9U1"/>
<dbReference type="EMBL" id="VSRR010002117">
    <property type="protein sequence ID" value="MPC29683.1"/>
    <property type="molecule type" value="Genomic_DNA"/>
</dbReference>
<name>A0A5B7E9U1_PORTR</name>
<organism evidence="2 3">
    <name type="scientific">Portunus trituberculatus</name>
    <name type="common">Swimming crab</name>
    <name type="synonym">Neptunus trituberculatus</name>
    <dbReference type="NCBI Taxonomy" id="210409"/>
    <lineage>
        <taxon>Eukaryota</taxon>
        <taxon>Metazoa</taxon>
        <taxon>Ecdysozoa</taxon>
        <taxon>Arthropoda</taxon>
        <taxon>Crustacea</taxon>
        <taxon>Multicrustacea</taxon>
        <taxon>Malacostraca</taxon>
        <taxon>Eumalacostraca</taxon>
        <taxon>Eucarida</taxon>
        <taxon>Decapoda</taxon>
        <taxon>Pleocyemata</taxon>
        <taxon>Brachyura</taxon>
        <taxon>Eubrachyura</taxon>
        <taxon>Portunoidea</taxon>
        <taxon>Portunidae</taxon>
        <taxon>Portuninae</taxon>
        <taxon>Portunus</taxon>
    </lineage>
</organism>
<comment type="caution">
    <text evidence="2">The sequence shown here is derived from an EMBL/GenBank/DDBJ whole genome shotgun (WGS) entry which is preliminary data.</text>
</comment>
<reference evidence="2 3" key="1">
    <citation type="submission" date="2019-05" db="EMBL/GenBank/DDBJ databases">
        <title>Another draft genome of Portunus trituberculatus and its Hox gene families provides insights of decapod evolution.</title>
        <authorList>
            <person name="Jeong J.-H."/>
            <person name="Song I."/>
            <person name="Kim S."/>
            <person name="Choi T."/>
            <person name="Kim D."/>
            <person name="Ryu S."/>
            <person name="Kim W."/>
        </authorList>
    </citation>
    <scope>NUCLEOTIDE SEQUENCE [LARGE SCALE GENOMIC DNA]</scope>
    <source>
        <tissue evidence="2">Muscle</tissue>
    </source>
</reference>
<proteinExistence type="predicted"/>
<dbReference type="Proteomes" id="UP000324222">
    <property type="component" value="Unassembled WGS sequence"/>
</dbReference>
<evidence type="ECO:0000313" key="3">
    <source>
        <dbReference type="Proteomes" id="UP000324222"/>
    </source>
</evidence>
<protein>
    <submittedName>
        <fullName evidence="2">Uncharacterized protein</fullName>
    </submittedName>
</protein>
<evidence type="ECO:0000313" key="2">
    <source>
        <dbReference type="EMBL" id="MPC29683.1"/>
    </source>
</evidence>
<feature type="compositionally biased region" description="Polar residues" evidence="1">
    <location>
        <begin position="35"/>
        <end position="52"/>
    </location>
</feature>
<accession>A0A5B7E9U1</accession>